<dbReference type="Gene3D" id="3.40.190.10">
    <property type="entry name" value="Periplasmic binding protein-like II"/>
    <property type="match status" value="2"/>
</dbReference>
<comment type="caution">
    <text evidence="2">The sequence shown here is derived from an EMBL/GenBank/DDBJ whole genome shotgun (WGS) entry which is preliminary data.</text>
</comment>
<reference evidence="3" key="1">
    <citation type="submission" date="2016-07" db="EMBL/GenBank/DDBJ databases">
        <authorList>
            <person name="Florea S."/>
            <person name="Webb J.S."/>
            <person name="Jaromczyk J."/>
            <person name="Schardl C.L."/>
        </authorList>
    </citation>
    <scope>NUCLEOTIDE SEQUENCE [LARGE SCALE GENOMIC DNA]</scope>
    <source>
        <strain evidence="3">CY1</strain>
    </source>
</reference>
<dbReference type="InterPro" id="IPR050490">
    <property type="entry name" value="Bact_solute-bd_prot1"/>
</dbReference>
<protein>
    <recommendedName>
        <fullName evidence="4">ABC transporter substrate-binding protein</fullName>
    </recommendedName>
</protein>
<dbReference type="PANTHER" id="PTHR43649:SF12">
    <property type="entry name" value="DIACETYLCHITOBIOSE BINDING PROTEIN DASA"/>
    <property type="match status" value="1"/>
</dbReference>
<gene>
    <name evidence="2" type="ORF">BC351_17405</name>
</gene>
<evidence type="ECO:0000313" key="2">
    <source>
        <dbReference type="EMBL" id="OPH60275.1"/>
    </source>
</evidence>
<evidence type="ECO:0008006" key="4">
    <source>
        <dbReference type="Google" id="ProtNLM"/>
    </source>
</evidence>
<feature type="signal peptide" evidence="1">
    <location>
        <begin position="1"/>
        <end position="23"/>
    </location>
</feature>
<evidence type="ECO:0000256" key="1">
    <source>
        <dbReference type="SAM" id="SignalP"/>
    </source>
</evidence>
<organism evidence="2 3">
    <name type="scientific">Paenibacillus ferrarius</name>
    <dbReference type="NCBI Taxonomy" id="1469647"/>
    <lineage>
        <taxon>Bacteria</taxon>
        <taxon>Bacillati</taxon>
        <taxon>Bacillota</taxon>
        <taxon>Bacilli</taxon>
        <taxon>Bacillales</taxon>
        <taxon>Paenibacillaceae</taxon>
        <taxon>Paenibacillus</taxon>
    </lineage>
</organism>
<proteinExistence type="predicted"/>
<dbReference type="AlphaFoldDB" id="A0A1V4HQ66"/>
<dbReference type="PANTHER" id="PTHR43649">
    <property type="entry name" value="ARABINOSE-BINDING PROTEIN-RELATED"/>
    <property type="match status" value="1"/>
</dbReference>
<dbReference type="InterPro" id="IPR006059">
    <property type="entry name" value="SBP"/>
</dbReference>
<dbReference type="RefSeq" id="WP_079409736.1">
    <property type="nucleotide sequence ID" value="NZ_MBTG01000004.1"/>
</dbReference>
<feature type="chain" id="PRO_5038411335" description="ABC transporter substrate-binding protein" evidence="1">
    <location>
        <begin position="24"/>
        <end position="448"/>
    </location>
</feature>
<dbReference type="OrthoDB" id="9798191at2"/>
<dbReference type="CDD" id="cd13585">
    <property type="entry name" value="PBP2_TMBP_like"/>
    <property type="match status" value="1"/>
</dbReference>
<dbReference type="Pfam" id="PF01547">
    <property type="entry name" value="SBP_bac_1"/>
    <property type="match status" value="1"/>
</dbReference>
<evidence type="ECO:0000313" key="3">
    <source>
        <dbReference type="Proteomes" id="UP000190626"/>
    </source>
</evidence>
<name>A0A1V4HQ66_9BACL</name>
<dbReference type="PROSITE" id="PS51257">
    <property type="entry name" value="PROKAR_LIPOPROTEIN"/>
    <property type="match status" value="1"/>
</dbReference>
<dbReference type="STRING" id="1469647.BC351_17405"/>
<sequence length="448" mass="49045">MKKVKKVSVILATVLALTAVLSACGTEKTGDTAAKVSNAPQAGEASAKPKDKVKMKEFDWLEPENKGINIQKDLLAEFNARTDVNATFEVSHLPSTPFYPKLNAQIAGNEAPDVFTLHAAGKMKTYADSGKILPLNEFLDKDKAWKDSFISGAFNLLTFNDKVYGVPVNFAAATMYYNKDIFKQYNLEVPKTYDELKNVIDVLVKNKVTPIAMGAKDAWVSALFSEFVANRIGGDAPFNALMDGKGTWLDPSYIETGRVLQELTKMKAFPEGFLSIDNSAMTTMFQNGQAAMMVTGSWAINTLVNMDSKVKDSVGIAKFPTFPNGKGDIDTWLGQPAFNLVISSTAKDKDAAVKYLKAWSEEKIQKRVGEEQGDIPAIKVTLDPAKVPALSKDLKDQMSTMKGMFIFYDVGLGAKIGDEYNNTIQAILAGKAPEEAFKSLQAYTEKNR</sequence>
<dbReference type="SUPFAM" id="SSF53850">
    <property type="entry name" value="Periplasmic binding protein-like II"/>
    <property type="match status" value="1"/>
</dbReference>
<dbReference type="Proteomes" id="UP000190626">
    <property type="component" value="Unassembled WGS sequence"/>
</dbReference>
<accession>A0A1V4HQ66</accession>
<keyword evidence="3" id="KW-1185">Reference proteome</keyword>
<dbReference type="EMBL" id="MBTG01000004">
    <property type="protein sequence ID" value="OPH60275.1"/>
    <property type="molecule type" value="Genomic_DNA"/>
</dbReference>
<keyword evidence="1" id="KW-0732">Signal</keyword>